<dbReference type="AlphaFoldDB" id="A0A427A613"/>
<reference evidence="1 2" key="1">
    <citation type="journal article" date="2014" name="Agronomy (Basel)">
        <title>A Draft Genome Sequence for Ensete ventricosum, the Drought-Tolerant Tree Against Hunger.</title>
        <authorList>
            <person name="Harrison J."/>
            <person name="Moore K.A."/>
            <person name="Paszkiewicz K."/>
            <person name="Jones T."/>
            <person name="Grant M."/>
            <person name="Ambacheew D."/>
            <person name="Muzemil S."/>
            <person name="Studholme D.J."/>
        </authorList>
    </citation>
    <scope>NUCLEOTIDE SEQUENCE [LARGE SCALE GENOMIC DNA]</scope>
</reference>
<protein>
    <submittedName>
        <fullName evidence="1">Uncharacterized protein</fullName>
    </submittedName>
</protein>
<organism evidence="1 2">
    <name type="scientific">Ensete ventricosum</name>
    <name type="common">Abyssinian banana</name>
    <name type="synonym">Musa ensete</name>
    <dbReference type="NCBI Taxonomy" id="4639"/>
    <lineage>
        <taxon>Eukaryota</taxon>
        <taxon>Viridiplantae</taxon>
        <taxon>Streptophyta</taxon>
        <taxon>Embryophyta</taxon>
        <taxon>Tracheophyta</taxon>
        <taxon>Spermatophyta</taxon>
        <taxon>Magnoliopsida</taxon>
        <taxon>Liliopsida</taxon>
        <taxon>Zingiberales</taxon>
        <taxon>Musaceae</taxon>
        <taxon>Ensete</taxon>
    </lineage>
</organism>
<proteinExistence type="predicted"/>
<comment type="caution">
    <text evidence="1">The sequence shown here is derived from an EMBL/GenBank/DDBJ whole genome shotgun (WGS) entry which is preliminary data.</text>
</comment>
<dbReference type="Proteomes" id="UP000287651">
    <property type="component" value="Unassembled WGS sequence"/>
</dbReference>
<sequence>MGDCPCRQALLPSGDRLPSEWALSMHTCVTLLVNAIPCGLVTSATPTIAPTEGLPASGYNEARTQITILRDSISSQEFKTNL</sequence>
<gene>
    <name evidence="1" type="ORF">B296_00004810</name>
</gene>
<evidence type="ECO:0000313" key="1">
    <source>
        <dbReference type="EMBL" id="RRT71699.1"/>
    </source>
</evidence>
<accession>A0A427A613</accession>
<dbReference type="EMBL" id="AMZH03003632">
    <property type="protein sequence ID" value="RRT71699.1"/>
    <property type="molecule type" value="Genomic_DNA"/>
</dbReference>
<name>A0A427A613_ENSVE</name>
<evidence type="ECO:0000313" key="2">
    <source>
        <dbReference type="Proteomes" id="UP000287651"/>
    </source>
</evidence>